<evidence type="ECO:0000313" key="9">
    <source>
        <dbReference type="EMBL" id="GEB47691.1"/>
    </source>
</evidence>
<organism evidence="9 10">
    <name type="scientific">Streptomyces cacaoi</name>
    <dbReference type="NCBI Taxonomy" id="1898"/>
    <lineage>
        <taxon>Bacteria</taxon>
        <taxon>Bacillati</taxon>
        <taxon>Actinomycetota</taxon>
        <taxon>Actinomycetes</taxon>
        <taxon>Kitasatosporales</taxon>
        <taxon>Streptomycetaceae</taxon>
        <taxon>Streptomyces</taxon>
    </lineage>
</organism>
<evidence type="ECO:0000256" key="2">
    <source>
        <dbReference type="ARBA" id="ARBA00001936"/>
    </source>
</evidence>
<comment type="cofactor">
    <cofactor evidence="2">
        <name>Mn(2+)</name>
        <dbReference type="ChEBI" id="CHEBI:29035"/>
    </cofactor>
</comment>
<dbReference type="InterPro" id="IPR036075">
    <property type="entry name" value="ARMT-1-like_metal-bd_sf"/>
</dbReference>
<keyword evidence="6" id="KW-0464">Manganese</keyword>
<dbReference type="Gene3D" id="3.40.50.10880">
    <property type="entry name" value="Uncharacterised protein PF01937, DUF89, domain 3"/>
    <property type="match status" value="1"/>
</dbReference>
<evidence type="ECO:0000256" key="5">
    <source>
        <dbReference type="ARBA" id="ARBA00022801"/>
    </source>
</evidence>
<sequence length="405" mass="43223">MEASPSGAQQAPEIVSSVPGTFAHGVWTERHPALLRRLTEATPYGPRQRDALDALLTETLHGTVAALPEHAQDAALWNGPWDRGHYGRRWLQAPFLWAESYFYRRLRTATGYADPQEDGGARRGVDPFAPFKEAELAGEGVDEQLAALDGLDGADEAERTDALLLGALWGNRADLGFLLTSDEASGDRPLVADERPALHRLLAGAAERGVVPGRIVLVADNAGRELIADLLLLAHLLETGTATEVLLHVKPHPYYVSDAVPADVLAAVRRIAAAPAAAGRAGRLLTGALREGRLLVRSHPFSCAPLGYAAMPGDLRADFASAALTLLKGDLNYRRLVGDRHWPATTPFAEVTAGFPGPLGALRTLKSEVVTGLAASTAAALDDSGEEWRTNGQHALIQVREAEAE</sequence>
<comment type="catalytic activity">
    <reaction evidence="7">
        <text>beta-D-fructose 6-phosphate = dihydroxyacetone + D-glyceraldehyde 3-phosphate</text>
        <dbReference type="Rhea" id="RHEA:28002"/>
        <dbReference type="ChEBI" id="CHEBI:16016"/>
        <dbReference type="ChEBI" id="CHEBI:57634"/>
        <dbReference type="ChEBI" id="CHEBI:59776"/>
    </reaction>
</comment>
<comment type="catalytic activity">
    <reaction evidence="1">
        <text>beta-D-fructose 1-phosphate + H2O = D-fructose + phosphate</text>
        <dbReference type="Rhea" id="RHEA:35603"/>
        <dbReference type="ChEBI" id="CHEBI:15377"/>
        <dbReference type="ChEBI" id="CHEBI:37721"/>
        <dbReference type="ChEBI" id="CHEBI:43474"/>
        <dbReference type="ChEBI" id="CHEBI:138881"/>
    </reaction>
</comment>
<dbReference type="InterPro" id="IPR039763">
    <property type="entry name" value="ARMT1"/>
</dbReference>
<protein>
    <recommendedName>
        <fullName evidence="8">Damage-control phosphatase ARMT1-like metal-binding domain-containing protein</fullName>
    </recommendedName>
</protein>
<comment type="similarity">
    <text evidence="3">Belongs to the damage-control phosphatase family. Sugar phosphate phosphatase III subfamily.</text>
</comment>
<keyword evidence="5" id="KW-0378">Hydrolase</keyword>
<evidence type="ECO:0000256" key="7">
    <source>
        <dbReference type="ARBA" id="ARBA00048809"/>
    </source>
</evidence>
<evidence type="ECO:0000256" key="3">
    <source>
        <dbReference type="ARBA" id="ARBA00009519"/>
    </source>
</evidence>
<dbReference type="OrthoDB" id="146189at2"/>
<dbReference type="Pfam" id="PF01937">
    <property type="entry name" value="ARMT1-like_dom"/>
    <property type="match status" value="1"/>
</dbReference>
<comment type="caution">
    <text evidence="9">The sequence shown here is derived from an EMBL/GenBank/DDBJ whole genome shotgun (WGS) entry which is preliminary data.</text>
</comment>
<evidence type="ECO:0000256" key="1">
    <source>
        <dbReference type="ARBA" id="ARBA00001326"/>
    </source>
</evidence>
<feature type="domain" description="Damage-control phosphatase ARMT1-like metal-binding" evidence="8">
    <location>
        <begin position="29"/>
        <end position="376"/>
    </location>
</feature>
<dbReference type="PANTHER" id="PTHR12260">
    <property type="entry name" value="DAMAGE-CONTROL PHOSPHATASE ARMT1"/>
    <property type="match status" value="1"/>
</dbReference>
<accession>A0A4Y3QR59</accession>
<dbReference type="AlphaFoldDB" id="A0A4Y3QR59"/>
<reference evidence="9 10" key="1">
    <citation type="submission" date="2019-06" db="EMBL/GenBank/DDBJ databases">
        <title>Whole genome shotgun sequence of Streptomyces cacaoi subsp. cacaoi NBRC 12748.</title>
        <authorList>
            <person name="Hosoyama A."/>
            <person name="Uohara A."/>
            <person name="Ohji S."/>
            <person name="Ichikawa N."/>
        </authorList>
    </citation>
    <scope>NUCLEOTIDE SEQUENCE [LARGE SCALE GENOMIC DNA]</scope>
    <source>
        <strain evidence="9 10">NBRC 12748</strain>
    </source>
</reference>
<keyword evidence="10" id="KW-1185">Reference proteome</keyword>
<gene>
    <name evidence="9" type="ORF">SCA03_02420</name>
</gene>
<dbReference type="RefSeq" id="WP_086814897.1">
    <property type="nucleotide sequence ID" value="NZ_BJMM01000002.1"/>
</dbReference>
<evidence type="ECO:0000259" key="8">
    <source>
        <dbReference type="Pfam" id="PF01937"/>
    </source>
</evidence>
<dbReference type="GO" id="GO:0046872">
    <property type="term" value="F:metal ion binding"/>
    <property type="evidence" value="ECO:0007669"/>
    <property type="project" value="UniProtKB-KW"/>
</dbReference>
<evidence type="ECO:0000313" key="10">
    <source>
        <dbReference type="Proteomes" id="UP000319210"/>
    </source>
</evidence>
<dbReference type="InterPro" id="IPR002791">
    <property type="entry name" value="ARMT1-like_metal-bd"/>
</dbReference>
<evidence type="ECO:0000256" key="6">
    <source>
        <dbReference type="ARBA" id="ARBA00023211"/>
    </source>
</evidence>
<proteinExistence type="inferred from homology"/>
<dbReference type="PANTHER" id="PTHR12260:SF6">
    <property type="entry name" value="DAMAGE-CONTROL PHOSPHATASE ARMT1"/>
    <property type="match status" value="1"/>
</dbReference>
<dbReference type="Proteomes" id="UP000319210">
    <property type="component" value="Unassembled WGS sequence"/>
</dbReference>
<dbReference type="GO" id="GO:0006974">
    <property type="term" value="P:DNA damage response"/>
    <property type="evidence" value="ECO:0007669"/>
    <property type="project" value="TreeGrafter"/>
</dbReference>
<dbReference type="EMBL" id="BJMM01000002">
    <property type="protein sequence ID" value="GEB47691.1"/>
    <property type="molecule type" value="Genomic_DNA"/>
</dbReference>
<dbReference type="GO" id="GO:0016791">
    <property type="term" value="F:phosphatase activity"/>
    <property type="evidence" value="ECO:0007669"/>
    <property type="project" value="TreeGrafter"/>
</dbReference>
<dbReference type="SUPFAM" id="SSF111321">
    <property type="entry name" value="AF1104-like"/>
    <property type="match status" value="1"/>
</dbReference>
<name>A0A4Y3QR59_STRCI</name>
<dbReference type="Gene3D" id="1.20.930.60">
    <property type="match status" value="1"/>
</dbReference>
<keyword evidence="4" id="KW-0479">Metal-binding</keyword>
<evidence type="ECO:0000256" key="4">
    <source>
        <dbReference type="ARBA" id="ARBA00022723"/>
    </source>
</evidence>